<accession>A0ABV7FM52</accession>
<evidence type="ECO:0000256" key="1">
    <source>
        <dbReference type="ARBA" id="ARBA00004651"/>
    </source>
</evidence>
<comment type="subcellular location">
    <subcellularLocation>
        <location evidence="1">Cell membrane</location>
        <topology evidence="1">Multi-pass membrane protein</topology>
    </subcellularLocation>
</comment>
<dbReference type="InterPro" id="IPR037185">
    <property type="entry name" value="EmrE-like"/>
</dbReference>
<reference evidence="8" key="1">
    <citation type="journal article" date="2019" name="Int. J. Syst. Evol. Microbiol.">
        <title>The Global Catalogue of Microorganisms (GCM) 10K type strain sequencing project: providing services to taxonomists for standard genome sequencing and annotation.</title>
        <authorList>
            <consortium name="The Broad Institute Genomics Platform"/>
            <consortium name="The Broad Institute Genome Sequencing Center for Infectious Disease"/>
            <person name="Wu L."/>
            <person name="Ma J."/>
        </authorList>
    </citation>
    <scope>NUCLEOTIDE SEQUENCE [LARGE SCALE GENOMIC DNA]</scope>
    <source>
        <strain evidence="8">KCTC 52473</strain>
    </source>
</reference>
<feature type="transmembrane region" description="Helical" evidence="6">
    <location>
        <begin position="43"/>
        <end position="70"/>
    </location>
</feature>
<dbReference type="EMBL" id="JBHRSW010000004">
    <property type="protein sequence ID" value="MFC3120338.1"/>
    <property type="molecule type" value="Genomic_DNA"/>
</dbReference>
<feature type="transmembrane region" description="Helical" evidence="6">
    <location>
        <begin position="104"/>
        <end position="121"/>
    </location>
</feature>
<evidence type="ECO:0000256" key="3">
    <source>
        <dbReference type="ARBA" id="ARBA00022692"/>
    </source>
</evidence>
<proteinExistence type="predicted"/>
<sequence>MNTTVLFLALISVCLSVTGQVLFKQGMTLVTQQITVNAPVFTWFSALLNNASIITGLLAYVASTGVWLAVLSKTELSKAYPFIGLGIAGTMLLSYWLFDEPITSYKLVGTAFVIIGIILLAK</sequence>
<keyword evidence="4 6" id="KW-1133">Transmembrane helix</keyword>
<dbReference type="SUPFAM" id="SSF103481">
    <property type="entry name" value="Multidrug resistance efflux transporter EmrE"/>
    <property type="match status" value="1"/>
</dbReference>
<keyword evidence="3 6" id="KW-0812">Transmembrane</keyword>
<dbReference type="RefSeq" id="WP_376918475.1">
    <property type="nucleotide sequence ID" value="NZ_JBHRSW010000004.1"/>
</dbReference>
<keyword evidence="2" id="KW-1003">Cell membrane</keyword>
<keyword evidence="5 6" id="KW-0472">Membrane</keyword>
<dbReference type="InterPro" id="IPR000390">
    <property type="entry name" value="Small_drug/metabolite_transptr"/>
</dbReference>
<evidence type="ECO:0000256" key="2">
    <source>
        <dbReference type="ARBA" id="ARBA00022475"/>
    </source>
</evidence>
<dbReference type="PANTHER" id="PTHR30561">
    <property type="entry name" value="SMR FAMILY PROTON-DEPENDENT DRUG EFFLUX TRANSPORTER SUGE"/>
    <property type="match status" value="1"/>
</dbReference>
<dbReference type="PANTHER" id="PTHR30561:SF9">
    <property type="entry name" value="4-AMINO-4-DEOXY-L-ARABINOSE-PHOSPHOUNDECAPRENOL FLIPPASE SUBUNIT ARNF-RELATED"/>
    <property type="match status" value="1"/>
</dbReference>
<evidence type="ECO:0000256" key="6">
    <source>
        <dbReference type="SAM" id="Phobius"/>
    </source>
</evidence>
<organism evidence="7 8">
    <name type="scientific">Agaribacter flavus</name>
    <dbReference type="NCBI Taxonomy" id="1902781"/>
    <lineage>
        <taxon>Bacteria</taxon>
        <taxon>Pseudomonadati</taxon>
        <taxon>Pseudomonadota</taxon>
        <taxon>Gammaproteobacteria</taxon>
        <taxon>Alteromonadales</taxon>
        <taxon>Alteromonadaceae</taxon>
        <taxon>Agaribacter</taxon>
    </lineage>
</organism>
<evidence type="ECO:0000256" key="4">
    <source>
        <dbReference type="ARBA" id="ARBA00022989"/>
    </source>
</evidence>
<evidence type="ECO:0000313" key="8">
    <source>
        <dbReference type="Proteomes" id="UP001595478"/>
    </source>
</evidence>
<gene>
    <name evidence="7" type="ORF">ACFOHL_01755</name>
</gene>
<dbReference type="Proteomes" id="UP001595478">
    <property type="component" value="Unassembled WGS sequence"/>
</dbReference>
<keyword evidence="8" id="KW-1185">Reference proteome</keyword>
<evidence type="ECO:0000256" key="5">
    <source>
        <dbReference type="ARBA" id="ARBA00023136"/>
    </source>
</evidence>
<name>A0ABV7FM52_9ALTE</name>
<feature type="transmembrane region" description="Helical" evidence="6">
    <location>
        <begin position="79"/>
        <end position="98"/>
    </location>
</feature>
<evidence type="ECO:0000313" key="7">
    <source>
        <dbReference type="EMBL" id="MFC3120338.1"/>
    </source>
</evidence>
<protein>
    <submittedName>
        <fullName evidence="7">EamA family transporter</fullName>
    </submittedName>
</protein>
<comment type="caution">
    <text evidence="7">The sequence shown here is derived from an EMBL/GenBank/DDBJ whole genome shotgun (WGS) entry which is preliminary data.</text>
</comment>
<dbReference type="Gene3D" id="1.10.3730.20">
    <property type="match status" value="1"/>
</dbReference>